<keyword evidence="3" id="KW-1133">Transmembrane helix</keyword>
<proteinExistence type="predicted"/>
<comment type="caution">
    <text evidence="4">The sequence shown here is derived from an EMBL/GenBank/DDBJ whole genome shotgun (WGS) entry which is preliminary data.</text>
</comment>
<dbReference type="Pfam" id="PF04977">
    <property type="entry name" value="DivIC"/>
    <property type="match status" value="1"/>
</dbReference>
<protein>
    <submittedName>
        <fullName evidence="4">Septum formation initiator</fullName>
    </submittedName>
</protein>
<sequence length="207" mass="22571">MRRVFLLPMSTSTRTKNNRSAKRGHRNTGPIVFFVSVIILIVGAMQLVATFHTYALNLAQLNDLKKQEAELVQQKQDLENDIERWNDDSYVAAQARKRLGFVFPGEKAVRVLHPEAVTGQQDDSASGTSDTSDKVLPWYSELAYAFRKADERPATSSNNTSSNGTTSSGKTSSGKTSSGKTSSDQADTSTSTGDAGTTKQQTTTKEQ</sequence>
<evidence type="ECO:0000256" key="2">
    <source>
        <dbReference type="SAM" id="MobiDB-lite"/>
    </source>
</evidence>
<organism evidence="4 5">
    <name type="scientific">Bifidobacterium leontopitheci</name>
    <dbReference type="NCBI Taxonomy" id="2650774"/>
    <lineage>
        <taxon>Bacteria</taxon>
        <taxon>Bacillati</taxon>
        <taxon>Actinomycetota</taxon>
        <taxon>Actinomycetes</taxon>
        <taxon>Bifidobacteriales</taxon>
        <taxon>Bifidobacteriaceae</taxon>
        <taxon>Bifidobacterium</taxon>
    </lineage>
</organism>
<keyword evidence="3" id="KW-0812">Transmembrane</keyword>
<name>A0A6I1GDI2_9BIFI</name>
<dbReference type="Proteomes" id="UP000441772">
    <property type="component" value="Unassembled WGS sequence"/>
</dbReference>
<dbReference type="AlphaFoldDB" id="A0A6I1GDI2"/>
<dbReference type="InterPro" id="IPR007060">
    <property type="entry name" value="FtsL/DivIC"/>
</dbReference>
<reference evidence="4 5" key="1">
    <citation type="submission" date="2019-09" db="EMBL/GenBank/DDBJ databases">
        <title>Characterization of the phylogenetic diversity of two novel species belonging to the genus Bifidobacterium: Bifidobacterium cebidarum sp. nov. and Bifidobacterium leontopitheci sp. nov.</title>
        <authorList>
            <person name="Lugli G.A."/>
            <person name="Duranti S."/>
            <person name="Milani C."/>
            <person name="Turroni F."/>
            <person name="Ventura M."/>
        </authorList>
    </citation>
    <scope>NUCLEOTIDE SEQUENCE [LARGE SCALE GENOMIC DNA]</scope>
    <source>
        <strain evidence="4 5">LMG 31471</strain>
    </source>
</reference>
<dbReference type="EMBL" id="WBVT01000035">
    <property type="protein sequence ID" value="KAB7789694.1"/>
    <property type="molecule type" value="Genomic_DNA"/>
</dbReference>
<keyword evidence="1" id="KW-0175">Coiled coil</keyword>
<feature type="coiled-coil region" evidence="1">
    <location>
        <begin position="61"/>
        <end position="88"/>
    </location>
</feature>
<keyword evidence="3" id="KW-0472">Membrane</keyword>
<gene>
    <name evidence="4" type="ORF">F7D09_1784</name>
</gene>
<feature type="compositionally biased region" description="Low complexity" evidence="2">
    <location>
        <begin position="155"/>
        <end position="207"/>
    </location>
</feature>
<evidence type="ECO:0000313" key="4">
    <source>
        <dbReference type="EMBL" id="KAB7789694.1"/>
    </source>
</evidence>
<evidence type="ECO:0000256" key="3">
    <source>
        <dbReference type="SAM" id="Phobius"/>
    </source>
</evidence>
<accession>A0A6I1GDI2</accession>
<evidence type="ECO:0000256" key="1">
    <source>
        <dbReference type="SAM" id="Coils"/>
    </source>
</evidence>
<keyword evidence="5" id="KW-1185">Reference proteome</keyword>
<evidence type="ECO:0000313" key="5">
    <source>
        <dbReference type="Proteomes" id="UP000441772"/>
    </source>
</evidence>
<feature type="region of interest" description="Disordered" evidence="2">
    <location>
        <begin position="150"/>
        <end position="207"/>
    </location>
</feature>
<feature type="transmembrane region" description="Helical" evidence="3">
    <location>
        <begin position="31"/>
        <end position="56"/>
    </location>
</feature>